<name>A0ABQ9UZ05_SAGOE</name>
<feature type="region of interest" description="Disordered" evidence="1">
    <location>
        <begin position="62"/>
        <end position="175"/>
    </location>
</feature>
<protein>
    <recommendedName>
        <fullName evidence="4">Testis-specific H1 histone</fullName>
    </recommendedName>
</protein>
<feature type="compositionally biased region" description="Polar residues" evidence="1">
    <location>
        <begin position="9"/>
        <end position="18"/>
    </location>
</feature>
<accession>A0ABQ9UZ05</accession>
<evidence type="ECO:0000313" key="3">
    <source>
        <dbReference type="Proteomes" id="UP001266305"/>
    </source>
</evidence>
<organism evidence="2 3">
    <name type="scientific">Saguinus oedipus</name>
    <name type="common">Cotton-top tamarin</name>
    <name type="synonym">Oedipomidas oedipus</name>
    <dbReference type="NCBI Taxonomy" id="9490"/>
    <lineage>
        <taxon>Eukaryota</taxon>
        <taxon>Metazoa</taxon>
        <taxon>Chordata</taxon>
        <taxon>Craniata</taxon>
        <taxon>Vertebrata</taxon>
        <taxon>Euteleostomi</taxon>
        <taxon>Mammalia</taxon>
        <taxon>Eutheria</taxon>
        <taxon>Euarchontoglires</taxon>
        <taxon>Primates</taxon>
        <taxon>Haplorrhini</taxon>
        <taxon>Platyrrhini</taxon>
        <taxon>Cebidae</taxon>
        <taxon>Callitrichinae</taxon>
        <taxon>Saguinus</taxon>
    </lineage>
</organism>
<feature type="compositionally biased region" description="Basic and acidic residues" evidence="1">
    <location>
        <begin position="99"/>
        <end position="138"/>
    </location>
</feature>
<evidence type="ECO:0000313" key="2">
    <source>
        <dbReference type="EMBL" id="KAK2102237.1"/>
    </source>
</evidence>
<reference evidence="2 3" key="1">
    <citation type="submission" date="2023-05" db="EMBL/GenBank/DDBJ databases">
        <title>B98-5 Cell Line De Novo Hybrid Assembly: An Optical Mapping Approach.</title>
        <authorList>
            <person name="Kananen K."/>
            <person name="Auerbach J.A."/>
            <person name="Kautto E."/>
            <person name="Blachly J.S."/>
        </authorList>
    </citation>
    <scope>NUCLEOTIDE SEQUENCE [LARGE SCALE GENOMIC DNA]</scope>
    <source>
        <strain evidence="2">B95-8</strain>
        <tissue evidence="2">Cell line</tissue>
    </source>
</reference>
<dbReference type="EMBL" id="JASSZA010000009">
    <property type="protein sequence ID" value="KAK2102237.1"/>
    <property type="molecule type" value="Genomic_DNA"/>
</dbReference>
<dbReference type="Proteomes" id="UP001266305">
    <property type="component" value="Unassembled WGS sequence"/>
</dbReference>
<proteinExistence type="predicted"/>
<evidence type="ECO:0008006" key="4">
    <source>
        <dbReference type="Google" id="ProtNLM"/>
    </source>
</evidence>
<comment type="caution">
    <text evidence="2">The sequence shown here is derived from an EMBL/GenBank/DDBJ whole genome shotgun (WGS) entry which is preliminary data.</text>
</comment>
<evidence type="ECO:0000256" key="1">
    <source>
        <dbReference type="SAM" id="MobiDB-lite"/>
    </source>
</evidence>
<gene>
    <name evidence="2" type="ORF">P7K49_019904</name>
</gene>
<sequence length="175" mass="19037">MAEAPGPSGESQGHSATQPPAKKTVGGPPSCRRRSVLRVSQLVLRAIAAHKGLTLATLRKEFGNAGYEVRRKSGGHKVPRREATGTLLRVSGSDAAGYFRDEAGTTAADRRGRAAKEHTRLKSGQDKRRSSKPREEKQKPKKPAQRTIQKPTPAETDRTSSRQGKTPLDFLKDHP</sequence>
<keyword evidence="3" id="KW-1185">Reference proteome</keyword>
<feature type="region of interest" description="Disordered" evidence="1">
    <location>
        <begin position="1"/>
        <end position="32"/>
    </location>
</feature>